<dbReference type="InterPro" id="IPR004090">
    <property type="entry name" value="Chemotax_Me-accpt_rcpt"/>
</dbReference>
<dbReference type="RefSeq" id="WP_010443807.1">
    <property type="nucleotide sequence ID" value="NZ_LT629972.1"/>
</dbReference>
<evidence type="ECO:0000256" key="4">
    <source>
        <dbReference type="ARBA" id="ARBA00022500"/>
    </source>
</evidence>
<reference evidence="14 15" key="1">
    <citation type="submission" date="2016-10" db="EMBL/GenBank/DDBJ databases">
        <authorList>
            <person name="de Groot N.N."/>
        </authorList>
    </citation>
    <scope>NUCLEOTIDE SEQUENCE [LARGE SCALE GENOMIC DNA]</scope>
    <source>
        <strain evidence="14 15">LMG 2158</strain>
    </source>
</reference>
<evidence type="ECO:0000256" key="6">
    <source>
        <dbReference type="ARBA" id="ARBA00022989"/>
    </source>
</evidence>
<keyword evidence="2" id="KW-1003">Cell membrane</keyword>
<evidence type="ECO:0000259" key="13">
    <source>
        <dbReference type="PROSITE" id="PS50885"/>
    </source>
</evidence>
<evidence type="ECO:0000256" key="11">
    <source>
        <dbReference type="SAM" id="Phobius"/>
    </source>
</evidence>
<dbReference type="Gene3D" id="1.10.287.950">
    <property type="entry name" value="Methyl-accepting chemotaxis protein"/>
    <property type="match status" value="1"/>
</dbReference>
<dbReference type="Pfam" id="PF12729">
    <property type="entry name" value="4HB_MCP_1"/>
    <property type="match status" value="1"/>
</dbReference>
<dbReference type="CDD" id="cd06225">
    <property type="entry name" value="HAMP"/>
    <property type="match status" value="1"/>
</dbReference>
<evidence type="ECO:0000256" key="2">
    <source>
        <dbReference type="ARBA" id="ARBA00022475"/>
    </source>
</evidence>
<dbReference type="GO" id="GO:0005886">
    <property type="term" value="C:plasma membrane"/>
    <property type="evidence" value="ECO:0007669"/>
    <property type="project" value="UniProtKB-SubCell"/>
</dbReference>
<gene>
    <name evidence="14" type="ORF">SAMN05216581_0671</name>
</gene>
<dbReference type="EMBL" id="LT629972">
    <property type="protein sequence ID" value="SEH93869.1"/>
    <property type="molecule type" value="Genomic_DNA"/>
</dbReference>
<proteinExistence type="inferred from homology"/>
<feature type="transmembrane region" description="Helical" evidence="11">
    <location>
        <begin position="6"/>
        <end position="30"/>
    </location>
</feature>
<dbReference type="Pfam" id="PF00015">
    <property type="entry name" value="MCPsignal"/>
    <property type="match status" value="1"/>
</dbReference>
<dbReference type="InterPro" id="IPR024478">
    <property type="entry name" value="HlyB_4HB_MCP"/>
</dbReference>
<keyword evidence="5 11" id="KW-0812">Transmembrane</keyword>
<dbReference type="Proteomes" id="UP000182272">
    <property type="component" value="Chromosome I"/>
</dbReference>
<accession>A0A1H6LYD6</accession>
<evidence type="ECO:0000256" key="9">
    <source>
        <dbReference type="ARBA" id="ARBA00029447"/>
    </source>
</evidence>
<keyword evidence="7 11" id="KW-0472">Membrane</keyword>
<dbReference type="SMART" id="SM00304">
    <property type="entry name" value="HAMP"/>
    <property type="match status" value="1"/>
</dbReference>
<dbReference type="AlphaFoldDB" id="A0A1H6LYD6"/>
<dbReference type="PROSITE" id="PS50885">
    <property type="entry name" value="HAMP"/>
    <property type="match status" value="1"/>
</dbReference>
<dbReference type="Pfam" id="PF00672">
    <property type="entry name" value="HAMP"/>
    <property type="match status" value="1"/>
</dbReference>
<evidence type="ECO:0000313" key="15">
    <source>
        <dbReference type="Proteomes" id="UP000182272"/>
    </source>
</evidence>
<dbReference type="SMART" id="SM00283">
    <property type="entry name" value="MA"/>
    <property type="match status" value="1"/>
</dbReference>
<dbReference type="PROSITE" id="PS50111">
    <property type="entry name" value="CHEMOTAXIS_TRANSDUC_2"/>
    <property type="match status" value="1"/>
</dbReference>
<keyword evidence="3" id="KW-0488">Methylation</keyword>
<evidence type="ECO:0000256" key="5">
    <source>
        <dbReference type="ARBA" id="ARBA00022692"/>
    </source>
</evidence>
<feature type="transmembrane region" description="Helical" evidence="11">
    <location>
        <begin position="184"/>
        <end position="204"/>
    </location>
</feature>
<comment type="subcellular location">
    <subcellularLocation>
        <location evidence="1">Cell membrane</location>
        <topology evidence="1">Multi-pass membrane protein</topology>
    </subcellularLocation>
</comment>
<organism evidence="14 15">
    <name type="scientific">Pseudomonas asplenii</name>
    <dbReference type="NCBI Taxonomy" id="53407"/>
    <lineage>
        <taxon>Bacteria</taxon>
        <taxon>Pseudomonadati</taxon>
        <taxon>Pseudomonadota</taxon>
        <taxon>Gammaproteobacteria</taxon>
        <taxon>Pseudomonadales</taxon>
        <taxon>Pseudomonadaceae</taxon>
        <taxon>Pseudomonas</taxon>
    </lineage>
</organism>
<dbReference type="PANTHER" id="PTHR32089:SF120">
    <property type="entry name" value="METHYL-ACCEPTING CHEMOTAXIS PROTEIN TLPQ"/>
    <property type="match status" value="1"/>
</dbReference>
<evidence type="ECO:0000256" key="1">
    <source>
        <dbReference type="ARBA" id="ARBA00004651"/>
    </source>
</evidence>
<evidence type="ECO:0000256" key="10">
    <source>
        <dbReference type="PROSITE-ProRule" id="PRU00284"/>
    </source>
</evidence>
<dbReference type="InterPro" id="IPR003660">
    <property type="entry name" value="HAMP_dom"/>
</dbReference>
<feature type="domain" description="HAMP" evidence="13">
    <location>
        <begin position="206"/>
        <end position="258"/>
    </location>
</feature>
<evidence type="ECO:0000256" key="7">
    <source>
        <dbReference type="ARBA" id="ARBA00023136"/>
    </source>
</evidence>
<protein>
    <submittedName>
        <fullName evidence="14">Methyl-accepting chemotaxis protein</fullName>
    </submittedName>
</protein>
<keyword evidence="8 10" id="KW-0807">Transducer</keyword>
<dbReference type="SUPFAM" id="SSF58104">
    <property type="entry name" value="Methyl-accepting chemotaxis protein (MCP) signaling domain"/>
    <property type="match status" value="1"/>
</dbReference>
<evidence type="ECO:0000256" key="8">
    <source>
        <dbReference type="ARBA" id="ARBA00023224"/>
    </source>
</evidence>
<dbReference type="PANTHER" id="PTHR32089">
    <property type="entry name" value="METHYL-ACCEPTING CHEMOTAXIS PROTEIN MCPB"/>
    <property type="match status" value="1"/>
</dbReference>
<dbReference type="GO" id="GO:0004888">
    <property type="term" value="F:transmembrane signaling receptor activity"/>
    <property type="evidence" value="ECO:0007669"/>
    <property type="project" value="InterPro"/>
</dbReference>
<sequence length="535" mass="57248">MRRLKVSTRVVAGFLSLIVLMLVIGVGSLVQMKKMSQSSHEVDSNWLPSILALNGIDEAVMRLRTLTLRAAINFSAQTPDDITRAREKLDEAARNYSALISSPEERDIYERFLKARQDYEQTQSNIIGLLANNETGKAMELVNNVLNAKGSSVVAEVDALVKLNAEGARQATLASAAAYDQANLMVIGILVVSVMVGVFLALILSRSIVMPLLQAVCVARTVASGDLTQSIPSEGRDEASQLMDALRDMQGSLRSTLGLIVDSSAQLASASQQLHAVTVDAHRGIQQQSHEIEQAATACNQMSSAVDGVAQNAATTLEASREADRAASQGRNQVDETVVSIGNLANDVHSSVSRVEALAQEMQEVGKVLDVIRSIAEQTNLLALNAAIEAARAGEQGRGFAVVADEVRMLAQRTQQSTQDIEKMVSSLQQQAIETVHTMQDSAKQVQATVEIAEATKVSLGDIVRTIAAINEQNVMIASAAEEQATVAKEVDRSLVSIRDLSFQTSAGANQTSHSSNDLSRLATDLKGVVAGFRF</sequence>
<dbReference type="OrthoDB" id="8724574at2"/>
<keyword evidence="4" id="KW-0145">Chemotaxis</keyword>
<keyword evidence="6 11" id="KW-1133">Transmembrane helix</keyword>
<dbReference type="GO" id="GO:0007165">
    <property type="term" value="P:signal transduction"/>
    <property type="evidence" value="ECO:0007669"/>
    <property type="project" value="UniProtKB-KW"/>
</dbReference>
<evidence type="ECO:0000313" key="14">
    <source>
        <dbReference type="EMBL" id="SEH93869.1"/>
    </source>
</evidence>
<evidence type="ECO:0000259" key="12">
    <source>
        <dbReference type="PROSITE" id="PS50111"/>
    </source>
</evidence>
<dbReference type="FunFam" id="1.10.287.950:FF:000001">
    <property type="entry name" value="Methyl-accepting chemotaxis sensory transducer"/>
    <property type="match status" value="1"/>
</dbReference>
<evidence type="ECO:0000256" key="3">
    <source>
        <dbReference type="ARBA" id="ARBA00022481"/>
    </source>
</evidence>
<dbReference type="CDD" id="cd11386">
    <property type="entry name" value="MCP_signal"/>
    <property type="match status" value="1"/>
</dbReference>
<comment type="similarity">
    <text evidence="9">Belongs to the methyl-accepting chemotaxis (MCP) protein family.</text>
</comment>
<dbReference type="InterPro" id="IPR004089">
    <property type="entry name" value="MCPsignal_dom"/>
</dbReference>
<dbReference type="GO" id="GO:0006935">
    <property type="term" value="P:chemotaxis"/>
    <property type="evidence" value="ECO:0007669"/>
    <property type="project" value="UniProtKB-KW"/>
</dbReference>
<name>A0A1H6LYD6_9PSED</name>
<feature type="domain" description="Methyl-accepting transducer" evidence="12">
    <location>
        <begin position="263"/>
        <end position="499"/>
    </location>
</feature>
<dbReference type="PRINTS" id="PR00260">
    <property type="entry name" value="CHEMTRNSDUCR"/>
</dbReference>